<dbReference type="SUPFAM" id="SSF82679">
    <property type="entry name" value="N-utilization substance G protein NusG, N-terminal domain"/>
    <property type="match status" value="1"/>
</dbReference>
<gene>
    <name evidence="5" type="ORF">KAOT1_04250</name>
</gene>
<dbReference type="InterPro" id="IPR036735">
    <property type="entry name" value="NGN_dom_sf"/>
</dbReference>
<keyword evidence="3" id="KW-0804">Transcription</keyword>
<dbReference type="eggNOG" id="COG0250">
    <property type="taxonomic scope" value="Bacteria"/>
</dbReference>
<evidence type="ECO:0000259" key="4">
    <source>
        <dbReference type="Pfam" id="PF02357"/>
    </source>
</evidence>
<name>A9ECY4_9FLAO</name>
<evidence type="ECO:0000256" key="3">
    <source>
        <dbReference type="ARBA" id="ARBA00023163"/>
    </source>
</evidence>
<evidence type="ECO:0000313" key="6">
    <source>
        <dbReference type="Proteomes" id="UP000002945"/>
    </source>
</evidence>
<dbReference type="RefSeq" id="WP_007093421.1">
    <property type="nucleotide sequence ID" value="NZ_CP142125.1"/>
</dbReference>
<reference evidence="5 6" key="1">
    <citation type="journal article" date="2011" name="J. Bacteriol.">
        <title>Genome sequence of the algicidal bacterium Kordia algicida OT-1.</title>
        <authorList>
            <person name="Lee H.S."/>
            <person name="Kang S.G."/>
            <person name="Kwon K.K."/>
            <person name="Lee J.H."/>
            <person name="Kim S.J."/>
        </authorList>
    </citation>
    <scope>NUCLEOTIDE SEQUENCE [LARGE SCALE GENOMIC DNA]</scope>
    <source>
        <strain evidence="5 6">OT-1</strain>
    </source>
</reference>
<sequence length="188" mass="21442">MSFSQNDGIKVATQPVKRKLTVPSKNRNWFVLYTAPRAEKKAKLELEYRGYEVFLPMTKSLRIWKNRQKKLIDSVLFPSYIFVKTDERYLAEICRINKIATYIHCGGKPCKVSPECIEAIKCMLSMDQEISVGNDFIEGESVRIVEGPLAGYNGVLVQQKSKTKFGIHLKEINQVASIEICTSALEKF</sequence>
<dbReference type="SUPFAM" id="SSF50104">
    <property type="entry name" value="Translation proteins SH3-like domain"/>
    <property type="match status" value="1"/>
</dbReference>
<dbReference type="HOGENOM" id="CLU_067287_5_1_10"/>
<keyword evidence="1" id="KW-0889">Transcription antitermination</keyword>
<dbReference type="CDD" id="cd09895">
    <property type="entry name" value="NGN_SP_UpxY"/>
    <property type="match status" value="1"/>
</dbReference>
<dbReference type="Pfam" id="PF02357">
    <property type="entry name" value="NusG"/>
    <property type="match status" value="1"/>
</dbReference>
<dbReference type="OrthoDB" id="9796143at2"/>
<dbReference type="STRING" id="391587.KAOT1_04250"/>
<proteinExistence type="predicted"/>
<dbReference type="NCBIfam" id="NF033644">
    <property type="entry name" value="antiterm_UpxY"/>
    <property type="match status" value="1"/>
</dbReference>
<dbReference type="GO" id="GO:0006354">
    <property type="term" value="P:DNA-templated transcription elongation"/>
    <property type="evidence" value="ECO:0007669"/>
    <property type="project" value="InterPro"/>
</dbReference>
<dbReference type="PANTHER" id="PTHR30265:SF4">
    <property type="entry name" value="KOW MOTIF FAMILY PROTEIN, EXPRESSED"/>
    <property type="match status" value="1"/>
</dbReference>
<dbReference type="Proteomes" id="UP000002945">
    <property type="component" value="Unassembled WGS sequence"/>
</dbReference>
<dbReference type="InterPro" id="IPR008991">
    <property type="entry name" value="Translation_prot_SH3-like_sf"/>
</dbReference>
<evidence type="ECO:0000256" key="2">
    <source>
        <dbReference type="ARBA" id="ARBA00023015"/>
    </source>
</evidence>
<dbReference type="Gene3D" id="3.30.70.940">
    <property type="entry name" value="NusG, N-terminal domain"/>
    <property type="match status" value="1"/>
</dbReference>
<evidence type="ECO:0000256" key="1">
    <source>
        <dbReference type="ARBA" id="ARBA00022814"/>
    </source>
</evidence>
<protein>
    <recommendedName>
        <fullName evidence="4">NusG-like N-terminal domain-containing protein</fullName>
    </recommendedName>
</protein>
<dbReference type="InterPro" id="IPR006645">
    <property type="entry name" value="NGN-like_dom"/>
</dbReference>
<feature type="domain" description="NusG-like N-terminal" evidence="4">
    <location>
        <begin position="28"/>
        <end position="120"/>
    </location>
</feature>
<organism evidence="5 6">
    <name type="scientific">Kordia algicida OT-1</name>
    <dbReference type="NCBI Taxonomy" id="391587"/>
    <lineage>
        <taxon>Bacteria</taxon>
        <taxon>Pseudomonadati</taxon>
        <taxon>Bacteroidota</taxon>
        <taxon>Flavobacteriia</taxon>
        <taxon>Flavobacteriales</taxon>
        <taxon>Flavobacteriaceae</taxon>
        <taxon>Kordia</taxon>
    </lineage>
</organism>
<dbReference type="EMBL" id="ABIB01000020">
    <property type="protein sequence ID" value="EDP94333.1"/>
    <property type="molecule type" value="Genomic_DNA"/>
</dbReference>
<keyword evidence="6" id="KW-1185">Reference proteome</keyword>
<dbReference type="AlphaFoldDB" id="A9ECY4"/>
<dbReference type="GO" id="GO:0031564">
    <property type="term" value="P:transcription antitermination"/>
    <property type="evidence" value="ECO:0007669"/>
    <property type="project" value="UniProtKB-KW"/>
</dbReference>
<dbReference type="InterPro" id="IPR043425">
    <property type="entry name" value="NusG-like"/>
</dbReference>
<comment type="caution">
    <text evidence="5">The sequence shown here is derived from an EMBL/GenBank/DDBJ whole genome shotgun (WGS) entry which is preliminary data.</text>
</comment>
<evidence type="ECO:0000313" key="5">
    <source>
        <dbReference type="EMBL" id="EDP94333.1"/>
    </source>
</evidence>
<keyword evidence="2" id="KW-0805">Transcription regulation</keyword>
<accession>A9ECY4</accession>
<dbReference type="PANTHER" id="PTHR30265">
    <property type="entry name" value="RHO-INTERACTING TRANSCRIPTION TERMINATION FACTOR NUSG"/>
    <property type="match status" value="1"/>
</dbReference>